<dbReference type="Gene3D" id="3.20.20.190">
    <property type="entry name" value="Phosphatidylinositol (PI) phosphodiesterase"/>
    <property type="match status" value="1"/>
</dbReference>
<feature type="domain" description="GP-PDE" evidence="7">
    <location>
        <begin position="65"/>
        <end position="390"/>
    </location>
</feature>
<evidence type="ECO:0000313" key="9">
    <source>
        <dbReference type="Proteomes" id="UP000614047"/>
    </source>
</evidence>
<gene>
    <name evidence="8" type="ORF">IW256_004770</name>
</gene>
<dbReference type="InterPro" id="IPR030395">
    <property type="entry name" value="GP_PDE_dom"/>
</dbReference>
<dbReference type="InterPro" id="IPR017946">
    <property type="entry name" value="PLC-like_Pdiesterase_TIM-brl"/>
</dbReference>
<comment type="catalytic activity">
    <reaction evidence="6">
        <text>a sn-glycero-3-phosphodiester + H2O = an alcohol + sn-glycerol 3-phosphate + H(+)</text>
        <dbReference type="Rhea" id="RHEA:12969"/>
        <dbReference type="ChEBI" id="CHEBI:15377"/>
        <dbReference type="ChEBI" id="CHEBI:15378"/>
        <dbReference type="ChEBI" id="CHEBI:30879"/>
        <dbReference type="ChEBI" id="CHEBI:57597"/>
        <dbReference type="ChEBI" id="CHEBI:83408"/>
        <dbReference type="EC" id="3.1.4.46"/>
    </reaction>
</comment>
<reference evidence="8" key="1">
    <citation type="submission" date="2020-11" db="EMBL/GenBank/DDBJ databases">
        <title>Sequencing the genomes of 1000 actinobacteria strains.</title>
        <authorList>
            <person name="Klenk H.-P."/>
        </authorList>
    </citation>
    <scope>NUCLEOTIDE SEQUENCE</scope>
    <source>
        <strain evidence="8">DSM 43175</strain>
    </source>
</reference>
<dbReference type="PANTHER" id="PTHR43620">
    <property type="entry name" value="GLYCEROPHOSPHORYL DIESTER PHOSPHODIESTERASE"/>
    <property type="match status" value="1"/>
</dbReference>
<dbReference type="GO" id="GO:0006071">
    <property type="term" value="P:glycerol metabolic process"/>
    <property type="evidence" value="ECO:0007669"/>
    <property type="project" value="UniProtKB-KW"/>
</dbReference>
<protein>
    <recommendedName>
        <fullName evidence="2">glycerophosphodiester phosphodiesterase</fullName>
        <ecNumber evidence="2">3.1.4.46</ecNumber>
    </recommendedName>
</protein>
<dbReference type="GO" id="GO:0042597">
    <property type="term" value="C:periplasmic space"/>
    <property type="evidence" value="ECO:0007669"/>
    <property type="project" value="TreeGrafter"/>
</dbReference>
<organism evidence="8 9">
    <name type="scientific">Actinomadura viridis</name>
    <dbReference type="NCBI Taxonomy" id="58110"/>
    <lineage>
        <taxon>Bacteria</taxon>
        <taxon>Bacillati</taxon>
        <taxon>Actinomycetota</taxon>
        <taxon>Actinomycetes</taxon>
        <taxon>Streptosporangiales</taxon>
        <taxon>Thermomonosporaceae</taxon>
        <taxon>Actinomadura</taxon>
    </lineage>
</organism>
<dbReference type="GO" id="GO:0008889">
    <property type="term" value="F:glycerophosphodiester phosphodiesterase activity"/>
    <property type="evidence" value="ECO:0007669"/>
    <property type="project" value="UniProtKB-EC"/>
</dbReference>
<evidence type="ECO:0000256" key="6">
    <source>
        <dbReference type="ARBA" id="ARBA00047512"/>
    </source>
</evidence>
<dbReference type="EMBL" id="JADOUA010000001">
    <property type="protein sequence ID" value="MBG6090657.1"/>
    <property type="molecule type" value="Genomic_DNA"/>
</dbReference>
<dbReference type="EC" id="3.1.4.46" evidence="2"/>
<accession>A0A931DME5</accession>
<dbReference type="Proteomes" id="UP000614047">
    <property type="component" value="Unassembled WGS sequence"/>
</dbReference>
<dbReference type="Pfam" id="PF03009">
    <property type="entry name" value="GDPD"/>
    <property type="match status" value="1"/>
</dbReference>
<evidence type="ECO:0000313" key="8">
    <source>
        <dbReference type="EMBL" id="MBG6090657.1"/>
    </source>
</evidence>
<dbReference type="PROSITE" id="PS51704">
    <property type="entry name" value="GP_PDE"/>
    <property type="match status" value="1"/>
</dbReference>
<keyword evidence="3" id="KW-0732">Signal</keyword>
<evidence type="ECO:0000256" key="4">
    <source>
        <dbReference type="ARBA" id="ARBA00022798"/>
    </source>
</evidence>
<evidence type="ECO:0000259" key="7">
    <source>
        <dbReference type="PROSITE" id="PS51704"/>
    </source>
</evidence>
<keyword evidence="5 8" id="KW-0378">Hydrolase</keyword>
<comment type="caution">
    <text evidence="8">The sequence shown here is derived from an EMBL/GenBank/DDBJ whole genome shotgun (WGS) entry which is preliminary data.</text>
</comment>
<dbReference type="CDD" id="cd08602">
    <property type="entry name" value="GDPD_ScGlpQ1_like"/>
    <property type="match status" value="1"/>
</dbReference>
<keyword evidence="4" id="KW-0319">Glycerol metabolism</keyword>
<dbReference type="RefSeq" id="WP_307829022.1">
    <property type="nucleotide sequence ID" value="NZ_BAABES010000011.1"/>
</dbReference>
<evidence type="ECO:0000256" key="3">
    <source>
        <dbReference type="ARBA" id="ARBA00022729"/>
    </source>
</evidence>
<keyword evidence="9" id="KW-1185">Reference proteome</keyword>
<dbReference type="PANTHER" id="PTHR43620:SF7">
    <property type="entry name" value="GLYCEROPHOSPHODIESTER PHOSPHODIESTERASE GDPD5-RELATED"/>
    <property type="match status" value="1"/>
</dbReference>
<comment type="similarity">
    <text evidence="1">Belongs to the glycerophosphoryl diester phosphodiesterase family.</text>
</comment>
<proteinExistence type="inferred from homology"/>
<evidence type="ECO:0000256" key="5">
    <source>
        <dbReference type="ARBA" id="ARBA00022801"/>
    </source>
</evidence>
<dbReference type="GO" id="GO:0006629">
    <property type="term" value="P:lipid metabolic process"/>
    <property type="evidence" value="ECO:0007669"/>
    <property type="project" value="InterPro"/>
</dbReference>
<evidence type="ECO:0000256" key="1">
    <source>
        <dbReference type="ARBA" id="ARBA00007277"/>
    </source>
</evidence>
<sequence length="399" mass="43464">MHPSTPRPRTTRPPRPLLAFAAVLAAAALLVSGLAAPARPAAARADGAGKARAGMAGPGMVGEHPTVFGHRGAAGYRPEHTSGSYELAVQMGADYIEPDLVPTKDGELVARHENEIGGTTDVARRAEFADRRTTKTIDGRKVTGWFTEDFTLAELKTLRAVERLPEARQHNTLYDGRYPLMTLQEIIDLAERLGREHKRTVGVFPETKHPTYFRSIGLPLEEPLIRTVKRNGLDRPDGRLVVQSFEPTSLRRLTRELRVTALQAISTSGAPYDTVAAGHGPTFADMTTPAGLREIRTYADWIGPDKRLVIPLREDGSLGAPTTLARDAHAAGLRISAYTFRNENQFLPAGLRTGTDPNAYGRAFEEYAAYFRAGLDAVVSDNPDTAVIAREALRERTAS</sequence>
<dbReference type="AlphaFoldDB" id="A0A931DME5"/>
<evidence type="ECO:0000256" key="2">
    <source>
        <dbReference type="ARBA" id="ARBA00012247"/>
    </source>
</evidence>
<name>A0A931DME5_9ACTN</name>
<dbReference type="SUPFAM" id="SSF51695">
    <property type="entry name" value="PLC-like phosphodiesterases"/>
    <property type="match status" value="1"/>
</dbReference>